<accession>A0A392S623</accession>
<feature type="compositionally biased region" description="Low complexity" evidence="1">
    <location>
        <begin position="49"/>
        <end position="59"/>
    </location>
</feature>
<evidence type="ECO:0000256" key="1">
    <source>
        <dbReference type="SAM" id="MobiDB-lite"/>
    </source>
</evidence>
<evidence type="ECO:0000313" key="3">
    <source>
        <dbReference type="Proteomes" id="UP000265520"/>
    </source>
</evidence>
<keyword evidence="3" id="KW-1185">Reference proteome</keyword>
<reference evidence="2 3" key="1">
    <citation type="journal article" date="2018" name="Front. Plant Sci.">
        <title>Red Clover (Trifolium pratense) and Zigzag Clover (T. medium) - A Picture of Genomic Similarities and Differences.</title>
        <authorList>
            <person name="Dluhosova J."/>
            <person name="Istvanek J."/>
            <person name="Nedelnik J."/>
            <person name="Repkova J."/>
        </authorList>
    </citation>
    <scope>NUCLEOTIDE SEQUENCE [LARGE SCALE GENOMIC DNA]</scope>
    <source>
        <strain evidence="3">cv. 10/8</strain>
        <tissue evidence="2">Leaf</tissue>
    </source>
</reference>
<name>A0A392S623_9FABA</name>
<feature type="region of interest" description="Disordered" evidence="1">
    <location>
        <begin position="34"/>
        <end position="69"/>
    </location>
</feature>
<dbReference type="AlphaFoldDB" id="A0A392S623"/>
<proteinExistence type="predicted"/>
<dbReference type="Proteomes" id="UP000265520">
    <property type="component" value="Unassembled WGS sequence"/>
</dbReference>
<sequence>MSKPSIEKAPEAFLICDINNGSWMTPVHQYLDTGHCPTTRKKRRRSNEEPASTPSSTESYIDGDFQSLC</sequence>
<evidence type="ECO:0000313" key="2">
    <source>
        <dbReference type="EMBL" id="MCI43345.1"/>
    </source>
</evidence>
<organism evidence="2 3">
    <name type="scientific">Trifolium medium</name>
    <dbReference type="NCBI Taxonomy" id="97028"/>
    <lineage>
        <taxon>Eukaryota</taxon>
        <taxon>Viridiplantae</taxon>
        <taxon>Streptophyta</taxon>
        <taxon>Embryophyta</taxon>
        <taxon>Tracheophyta</taxon>
        <taxon>Spermatophyta</taxon>
        <taxon>Magnoliopsida</taxon>
        <taxon>eudicotyledons</taxon>
        <taxon>Gunneridae</taxon>
        <taxon>Pentapetalae</taxon>
        <taxon>rosids</taxon>
        <taxon>fabids</taxon>
        <taxon>Fabales</taxon>
        <taxon>Fabaceae</taxon>
        <taxon>Papilionoideae</taxon>
        <taxon>50 kb inversion clade</taxon>
        <taxon>NPAAA clade</taxon>
        <taxon>Hologalegina</taxon>
        <taxon>IRL clade</taxon>
        <taxon>Trifolieae</taxon>
        <taxon>Trifolium</taxon>
    </lineage>
</organism>
<dbReference type="EMBL" id="LXQA010316061">
    <property type="protein sequence ID" value="MCI43345.1"/>
    <property type="molecule type" value="Genomic_DNA"/>
</dbReference>
<comment type="caution">
    <text evidence="2">The sequence shown here is derived from an EMBL/GenBank/DDBJ whole genome shotgun (WGS) entry which is preliminary data.</text>
</comment>
<protein>
    <submittedName>
        <fullName evidence="2">Uncharacterized protein</fullName>
    </submittedName>
</protein>